<reference evidence="2" key="1">
    <citation type="journal article" date="2023" name="IScience">
        <title>Live-bearing cockroach genome reveals convergent evolutionary mechanisms linked to viviparity in insects and beyond.</title>
        <authorList>
            <person name="Fouks B."/>
            <person name="Harrison M.C."/>
            <person name="Mikhailova A.A."/>
            <person name="Marchal E."/>
            <person name="English S."/>
            <person name="Carruthers M."/>
            <person name="Jennings E.C."/>
            <person name="Chiamaka E.L."/>
            <person name="Frigard R.A."/>
            <person name="Pippel M."/>
            <person name="Attardo G.M."/>
            <person name="Benoit J.B."/>
            <person name="Bornberg-Bauer E."/>
            <person name="Tobe S.S."/>
        </authorList>
    </citation>
    <scope>NUCLEOTIDE SEQUENCE</scope>
    <source>
        <strain evidence="2">Stay&amp;Tobe</strain>
    </source>
</reference>
<accession>A0AAD8A2X9</accession>
<dbReference type="InterPro" id="IPR012337">
    <property type="entry name" value="RNaseH-like_sf"/>
</dbReference>
<protein>
    <recommendedName>
        <fullName evidence="1">Piwi domain-containing protein</fullName>
    </recommendedName>
</protein>
<comment type="caution">
    <text evidence="2">The sequence shown here is derived from an EMBL/GenBank/DDBJ whole genome shotgun (WGS) entry which is preliminary data.</text>
</comment>
<dbReference type="SUPFAM" id="SSF53098">
    <property type="entry name" value="Ribonuclease H-like"/>
    <property type="match status" value="1"/>
</dbReference>
<keyword evidence="3" id="KW-1185">Reference proteome</keyword>
<dbReference type="InterPro" id="IPR003165">
    <property type="entry name" value="Piwi"/>
</dbReference>
<gene>
    <name evidence="2" type="ORF">L9F63_027762</name>
</gene>
<organism evidence="2 3">
    <name type="scientific">Diploptera punctata</name>
    <name type="common">Pacific beetle cockroach</name>
    <dbReference type="NCBI Taxonomy" id="6984"/>
    <lineage>
        <taxon>Eukaryota</taxon>
        <taxon>Metazoa</taxon>
        <taxon>Ecdysozoa</taxon>
        <taxon>Arthropoda</taxon>
        <taxon>Hexapoda</taxon>
        <taxon>Insecta</taxon>
        <taxon>Pterygota</taxon>
        <taxon>Neoptera</taxon>
        <taxon>Polyneoptera</taxon>
        <taxon>Dictyoptera</taxon>
        <taxon>Blattodea</taxon>
        <taxon>Blaberoidea</taxon>
        <taxon>Blaberidae</taxon>
        <taxon>Diplopterinae</taxon>
        <taxon>Diploptera</taxon>
    </lineage>
</organism>
<evidence type="ECO:0000313" key="2">
    <source>
        <dbReference type="EMBL" id="KAJ9591031.1"/>
    </source>
</evidence>
<dbReference type="GO" id="GO:0003676">
    <property type="term" value="F:nucleic acid binding"/>
    <property type="evidence" value="ECO:0007669"/>
    <property type="project" value="InterPro"/>
</dbReference>
<dbReference type="AlphaFoldDB" id="A0AAD8A2X9"/>
<dbReference type="Gene3D" id="3.40.50.2300">
    <property type="match status" value="1"/>
</dbReference>
<evidence type="ECO:0000259" key="1">
    <source>
        <dbReference type="Pfam" id="PF02171"/>
    </source>
</evidence>
<reference evidence="2" key="2">
    <citation type="submission" date="2023-05" db="EMBL/GenBank/DDBJ databases">
        <authorList>
            <person name="Fouks B."/>
        </authorList>
    </citation>
    <scope>NUCLEOTIDE SEQUENCE</scope>
    <source>
        <strain evidence="2">Stay&amp;Tobe</strain>
        <tissue evidence="2">Testes</tissue>
    </source>
</reference>
<dbReference type="EMBL" id="JASPKZ010004003">
    <property type="protein sequence ID" value="KAJ9591031.1"/>
    <property type="molecule type" value="Genomic_DNA"/>
</dbReference>
<feature type="domain" description="Piwi" evidence="1">
    <location>
        <begin position="2"/>
        <end position="47"/>
    </location>
</feature>
<sequence>KVKREAEVQVGVLTQCIKGRTVQRMNPATCSNILLKINSKLNGINHTLALMNR</sequence>
<dbReference type="Pfam" id="PF02171">
    <property type="entry name" value="Piwi"/>
    <property type="match status" value="1"/>
</dbReference>
<name>A0AAD8A2X9_DIPPU</name>
<proteinExistence type="predicted"/>
<feature type="non-terminal residue" evidence="2">
    <location>
        <position position="1"/>
    </location>
</feature>
<evidence type="ECO:0000313" key="3">
    <source>
        <dbReference type="Proteomes" id="UP001233999"/>
    </source>
</evidence>
<dbReference type="Proteomes" id="UP001233999">
    <property type="component" value="Unassembled WGS sequence"/>
</dbReference>